<proteinExistence type="predicted"/>
<dbReference type="EMBL" id="AEQO01000165">
    <property type="protein sequence ID" value="EFV03793.1"/>
    <property type="molecule type" value="Genomic_DNA"/>
</dbReference>
<dbReference type="AlphaFoldDB" id="E6MRF7"/>
<evidence type="ECO:0000313" key="2">
    <source>
        <dbReference type="Proteomes" id="UP000003874"/>
    </source>
</evidence>
<protein>
    <submittedName>
        <fullName evidence="1">Uncharacterized protein</fullName>
    </submittedName>
</protein>
<reference evidence="1 2" key="1">
    <citation type="submission" date="2010-12" db="EMBL/GenBank/DDBJ databases">
        <authorList>
            <person name="Muzny D."/>
            <person name="Qin X."/>
            <person name="Deng J."/>
            <person name="Jiang H."/>
            <person name="Liu Y."/>
            <person name="Qu J."/>
            <person name="Song X.-Z."/>
            <person name="Zhang L."/>
            <person name="Thornton R."/>
            <person name="Coyle M."/>
            <person name="Francisco L."/>
            <person name="Jackson L."/>
            <person name="Javaid M."/>
            <person name="Korchina V."/>
            <person name="Kovar C."/>
            <person name="Mata R."/>
            <person name="Mathew T."/>
            <person name="Ngo R."/>
            <person name="Nguyen L."/>
            <person name="Nguyen N."/>
            <person name="Okwuonu G."/>
            <person name="Ongeri F."/>
            <person name="Pham C."/>
            <person name="Simmons D."/>
            <person name="Wilczek-Boney K."/>
            <person name="Hale W."/>
            <person name="Jakkamsetti A."/>
            <person name="Pham P."/>
            <person name="Ruth R."/>
            <person name="San Lucas F."/>
            <person name="Warren J."/>
            <person name="Zhang J."/>
            <person name="Zhao Z."/>
            <person name="Zhou C."/>
            <person name="Zhu D."/>
            <person name="Lee S."/>
            <person name="Bess C."/>
            <person name="Blankenburg K."/>
            <person name="Forbes L."/>
            <person name="Fu Q."/>
            <person name="Gubbala S."/>
            <person name="Hirani K."/>
            <person name="Jayaseelan J.C."/>
            <person name="Lara F."/>
            <person name="Munidasa M."/>
            <person name="Palculict T."/>
            <person name="Patil S."/>
            <person name="Pu L.-L."/>
            <person name="Saada N."/>
            <person name="Tang L."/>
            <person name="Weissenberger G."/>
            <person name="Zhu Y."/>
            <person name="Hemphill L."/>
            <person name="Shang Y."/>
            <person name="Youmans B."/>
            <person name="Ayvaz T."/>
            <person name="Ross M."/>
            <person name="Santibanez J."/>
            <person name="Aqrawi P."/>
            <person name="Gross S."/>
            <person name="Joshi V."/>
            <person name="Fowler G."/>
            <person name="Nazareth L."/>
            <person name="Reid J."/>
            <person name="Worley K."/>
            <person name="Petrosino J."/>
            <person name="Highlander S."/>
            <person name="Gibbs R."/>
        </authorList>
    </citation>
    <scope>NUCLEOTIDE SEQUENCE [LARGE SCALE GENOMIC DNA]</scope>
    <source>
        <strain evidence="1 2">DSM 15606</strain>
    </source>
</reference>
<dbReference type="HOGENOM" id="CLU_3274706_0_0_10"/>
<evidence type="ECO:0000313" key="1">
    <source>
        <dbReference type="EMBL" id="EFV03793.1"/>
    </source>
</evidence>
<keyword evidence="2" id="KW-1185">Reference proteome</keyword>
<name>E6MRF7_9BACT</name>
<sequence>MRGENIYIAKFIHWYNSAIPTQLRDETIVSVTLLIIKGEIM</sequence>
<comment type="caution">
    <text evidence="1">The sequence shown here is derived from an EMBL/GenBank/DDBJ whole genome shotgun (WGS) entry which is preliminary data.</text>
</comment>
<accession>E6MRF7</accession>
<gene>
    <name evidence="1" type="ORF">HMPREF9420_2075</name>
</gene>
<organism evidence="1 2">
    <name type="scientific">Segatella salivae DSM 15606</name>
    <dbReference type="NCBI Taxonomy" id="888832"/>
    <lineage>
        <taxon>Bacteria</taxon>
        <taxon>Pseudomonadati</taxon>
        <taxon>Bacteroidota</taxon>
        <taxon>Bacteroidia</taxon>
        <taxon>Bacteroidales</taxon>
        <taxon>Prevotellaceae</taxon>
        <taxon>Segatella</taxon>
    </lineage>
</organism>
<dbReference type="Proteomes" id="UP000003874">
    <property type="component" value="Unassembled WGS sequence"/>
</dbReference>